<evidence type="ECO:0000256" key="3">
    <source>
        <dbReference type="ARBA" id="ARBA00022989"/>
    </source>
</evidence>
<dbReference type="HOGENOM" id="CLU_028200_0_0_1"/>
<sequence>MSAELSAADLEGSQGPGIVAANLVVAILATIAVALRFSSRRVQGLGFQADDYLILLALPLGWGMCVCTLLVSILLLYFRIFGRLRYLRLLAYILGIFSICWAIMVVLVCAFQCRPLALIWDKTVDGTCINAPLFFILGSAPNVITDFMVLALPMPAVWRLQTTTMQKISLTGIFLLGSLTCVISLVRFVQLIQNDDNQDVTWALGYVSIWSTAEPCLGIVAACLPTMRPLVRKFASSWLGGFPSSNSKGGGSDHSSSGLLGKVIHSHKFSSNSTTKQTSVAISERNSDSARNLNHAGGGSMETCITTGEVRRDCEPDTRAKGKPVNGIEVETSTSWLSGKREEKGGVVGMAREESR</sequence>
<keyword evidence="9" id="KW-1185">Reference proteome</keyword>
<dbReference type="InterPro" id="IPR052337">
    <property type="entry name" value="SAT4-like"/>
</dbReference>
<dbReference type="AlphaFoldDB" id="U1G7C5"/>
<evidence type="ECO:0000256" key="6">
    <source>
        <dbReference type="SAM" id="Phobius"/>
    </source>
</evidence>
<dbReference type="EMBL" id="KE720961">
    <property type="protein sequence ID" value="ERF73312.1"/>
    <property type="molecule type" value="Genomic_DNA"/>
</dbReference>
<dbReference type="Proteomes" id="UP000019373">
    <property type="component" value="Unassembled WGS sequence"/>
</dbReference>
<feature type="transmembrane region" description="Helical" evidence="6">
    <location>
        <begin position="170"/>
        <end position="190"/>
    </location>
</feature>
<proteinExistence type="inferred from homology"/>
<dbReference type="OMA" id="YESTHFA"/>
<organism evidence="8 9">
    <name type="scientific">Endocarpon pusillum (strain Z07020 / HMAS-L-300199)</name>
    <name type="common">Lichen-forming fungus</name>
    <dbReference type="NCBI Taxonomy" id="1263415"/>
    <lineage>
        <taxon>Eukaryota</taxon>
        <taxon>Fungi</taxon>
        <taxon>Dikarya</taxon>
        <taxon>Ascomycota</taxon>
        <taxon>Pezizomycotina</taxon>
        <taxon>Eurotiomycetes</taxon>
        <taxon>Chaetothyriomycetidae</taxon>
        <taxon>Verrucariales</taxon>
        <taxon>Verrucariaceae</taxon>
        <taxon>Endocarpon</taxon>
    </lineage>
</organism>
<evidence type="ECO:0000256" key="1">
    <source>
        <dbReference type="ARBA" id="ARBA00004141"/>
    </source>
</evidence>
<dbReference type="RefSeq" id="XP_007801085.1">
    <property type="nucleotide sequence ID" value="XM_007802894.1"/>
</dbReference>
<gene>
    <name evidence="8" type="ORF">EPUS_03145</name>
</gene>
<keyword evidence="2 6" id="KW-0812">Transmembrane</keyword>
<dbReference type="GO" id="GO:0016020">
    <property type="term" value="C:membrane"/>
    <property type="evidence" value="ECO:0007669"/>
    <property type="project" value="UniProtKB-SubCell"/>
</dbReference>
<comment type="subcellular location">
    <subcellularLocation>
        <location evidence="1">Membrane</location>
        <topology evidence="1">Multi-pass membrane protein</topology>
    </subcellularLocation>
</comment>
<dbReference type="eggNOG" id="ENOG502SIYQ">
    <property type="taxonomic scope" value="Eukaryota"/>
</dbReference>
<feature type="transmembrane region" description="Helical" evidence="6">
    <location>
        <begin position="202"/>
        <end position="224"/>
    </location>
</feature>
<comment type="similarity">
    <text evidence="5">Belongs to the SAT4 family.</text>
</comment>
<feature type="domain" description="Rhodopsin" evidence="7">
    <location>
        <begin position="64"/>
        <end position="233"/>
    </location>
</feature>
<dbReference type="PANTHER" id="PTHR33048:SF47">
    <property type="entry name" value="INTEGRAL MEMBRANE PROTEIN-RELATED"/>
    <property type="match status" value="1"/>
</dbReference>
<dbReference type="Pfam" id="PF20684">
    <property type="entry name" value="Fung_rhodopsin"/>
    <property type="match status" value="1"/>
</dbReference>
<dbReference type="GeneID" id="19238192"/>
<feature type="transmembrane region" description="Helical" evidence="6">
    <location>
        <begin position="89"/>
        <end position="113"/>
    </location>
</feature>
<evidence type="ECO:0000256" key="5">
    <source>
        <dbReference type="ARBA" id="ARBA00038359"/>
    </source>
</evidence>
<name>U1G7C5_ENDPU</name>
<dbReference type="OrthoDB" id="10017208at2759"/>
<feature type="transmembrane region" description="Helical" evidence="6">
    <location>
        <begin position="52"/>
        <end position="77"/>
    </location>
</feature>
<dbReference type="PANTHER" id="PTHR33048">
    <property type="entry name" value="PTH11-LIKE INTEGRAL MEMBRANE PROTEIN (AFU_ORTHOLOGUE AFUA_5G11245)"/>
    <property type="match status" value="1"/>
</dbReference>
<feature type="transmembrane region" description="Helical" evidence="6">
    <location>
        <begin position="18"/>
        <end position="37"/>
    </location>
</feature>
<protein>
    <recommendedName>
        <fullName evidence="7">Rhodopsin domain-containing protein</fullName>
    </recommendedName>
</protein>
<evidence type="ECO:0000256" key="4">
    <source>
        <dbReference type="ARBA" id="ARBA00023136"/>
    </source>
</evidence>
<accession>U1G7C5</accession>
<keyword evidence="4 6" id="KW-0472">Membrane</keyword>
<feature type="transmembrane region" description="Helical" evidence="6">
    <location>
        <begin position="133"/>
        <end position="158"/>
    </location>
</feature>
<reference evidence="9" key="1">
    <citation type="journal article" date="2014" name="BMC Genomics">
        <title>Genome characteristics reveal the impact of lichenization on lichen-forming fungus Endocarpon pusillum Hedwig (Verrucariales, Ascomycota).</title>
        <authorList>
            <person name="Wang Y.-Y."/>
            <person name="Liu B."/>
            <person name="Zhang X.-Y."/>
            <person name="Zhou Q.-M."/>
            <person name="Zhang T."/>
            <person name="Li H."/>
            <person name="Yu Y.-F."/>
            <person name="Zhang X.-L."/>
            <person name="Hao X.-Y."/>
            <person name="Wang M."/>
            <person name="Wang L."/>
            <person name="Wei J.-C."/>
        </authorList>
    </citation>
    <scope>NUCLEOTIDE SEQUENCE [LARGE SCALE GENOMIC DNA]</scope>
    <source>
        <strain evidence="9">Z07020 / HMAS-L-300199</strain>
    </source>
</reference>
<evidence type="ECO:0000313" key="8">
    <source>
        <dbReference type="EMBL" id="ERF73312.1"/>
    </source>
</evidence>
<evidence type="ECO:0000256" key="2">
    <source>
        <dbReference type="ARBA" id="ARBA00022692"/>
    </source>
</evidence>
<evidence type="ECO:0000259" key="7">
    <source>
        <dbReference type="Pfam" id="PF20684"/>
    </source>
</evidence>
<dbReference type="InterPro" id="IPR049326">
    <property type="entry name" value="Rhodopsin_dom_fungi"/>
</dbReference>
<keyword evidence="3 6" id="KW-1133">Transmembrane helix</keyword>
<evidence type="ECO:0000313" key="9">
    <source>
        <dbReference type="Proteomes" id="UP000019373"/>
    </source>
</evidence>